<dbReference type="GO" id="GO:0016787">
    <property type="term" value="F:hydrolase activity"/>
    <property type="evidence" value="ECO:0007669"/>
    <property type="project" value="InterPro"/>
</dbReference>
<protein>
    <recommendedName>
        <fullName evidence="1">Calcineurin-like phosphoesterase domain-containing protein</fullName>
    </recommendedName>
</protein>
<sequence>MQRVFSMFSKAPGASFQVLSDLHLEVDQEYASFDIPVSASHLILAGDIGCLIDYDAYLGFLVRRTRLFERVFLVLGNHEFYGMSIAAGLEQAWRLEREPRLKGKLVVLHQRQYDIPNSTITILGCTLWSKIPDSAKDAVLRKVQDFKQIHGWTIEDHNAAHQSDHMWLKSQVAALREAHQRAPRANPERTVVVITHYAPSTREALSPWQFGSPWSSAFATELLSGWDWTGVQLWVFGHTHFTTEFKKYGVKAVSNQRASEQESYGKDKKTVYDVGKAVRI</sequence>
<accession>A0A8E2F6E6</accession>
<evidence type="ECO:0000313" key="3">
    <source>
        <dbReference type="Proteomes" id="UP000250140"/>
    </source>
</evidence>
<reference evidence="2 3" key="1">
    <citation type="journal article" date="2016" name="Nat. Commun.">
        <title>Ectomycorrhizal ecology is imprinted in the genome of the dominant symbiotic fungus Cenococcum geophilum.</title>
        <authorList>
            <consortium name="DOE Joint Genome Institute"/>
            <person name="Peter M."/>
            <person name="Kohler A."/>
            <person name="Ohm R.A."/>
            <person name="Kuo A."/>
            <person name="Krutzmann J."/>
            <person name="Morin E."/>
            <person name="Arend M."/>
            <person name="Barry K.W."/>
            <person name="Binder M."/>
            <person name="Choi C."/>
            <person name="Clum A."/>
            <person name="Copeland A."/>
            <person name="Grisel N."/>
            <person name="Haridas S."/>
            <person name="Kipfer T."/>
            <person name="LaButti K."/>
            <person name="Lindquist E."/>
            <person name="Lipzen A."/>
            <person name="Maire R."/>
            <person name="Meier B."/>
            <person name="Mihaltcheva S."/>
            <person name="Molinier V."/>
            <person name="Murat C."/>
            <person name="Poggeler S."/>
            <person name="Quandt C.A."/>
            <person name="Sperisen C."/>
            <person name="Tritt A."/>
            <person name="Tisserant E."/>
            <person name="Crous P.W."/>
            <person name="Henrissat B."/>
            <person name="Nehls U."/>
            <person name="Egli S."/>
            <person name="Spatafora J.W."/>
            <person name="Grigoriev I.V."/>
            <person name="Martin F.M."/>
        </authorList>
    </citation>
    <scope>NUCLEOTIDE SEQUENCE [LARGE SCALE GENOMIC DNA]</scope>
    <source>
        <strain evidence="2 3">CBS 207.34</strain>
    </source>
</reference>
<dbReference type="AlphaFoldDB" id="A0A8E2F6E6"/>
<dbReference type="Pfam" id="PF00149">
    <property type="entry name" value="Metallophos"/>
    <property type="match status" value="1"/>
</dbReference>
<evidence type="ECO:0000259" key="1">
    <source>
        <dbReference type="Pfam" id="PF00149"/>
    </source>
</evidence>
<dbReference type="SUPFAM" id="SSF56300">
    <property type="entry name" value="Metallo-dependent phosphatases"/>
    <property type="match status" value="1"/>
</dbReference>
<name>A0A8E2F6E6_9PEZI</name>
<dbReference type="EMBL" id="KV749108">
    <property type="protein sequence ID" value="OCL11153.1"/>
    <property type="molecule type" value="Genomic_DNA"/>
</dbReference>
<dbReference type="Gene3D" id="3.60.21.10">
    <property type="match status" value="1"/>
</dbReference>
<dbReference type="InterPro" id="IPR029052">
    <property type="entry name" value="Metallo-depent_PP-like"/>
</dbReference>
<proteinExistence type="predicted"/>
<dbReference type="PANTHER" id="PTHR37844:SF2">
    <property type="entry name" value="SER_THR PROTEIN PHOSPHATASE SUPERFAMILY (AFU_ORTHOLOGUE AFUA_1G14840)"/>
    <property type="match status" value="1"/>
</dbReference>
<organism evidence="2 3">
    <name type="scientific">Glonium stellatum</name>
    <dbReference type="NCBI Taxonomy" id="574774"/>
    <lineage>
        <taxon>Eukaryota</taxon>
        <taxon>Fungi</taxon>
        <taxon>Dikarya</taxon>
        <taxon>Ascomycota</taxon>
        <taxon>Pezizomycotina</taxon>
        <taxon>Dothideomycetes</taxon>
        <taxon>Pleosporomycetidae</taxon>
        <taxon>Gloniales</taxon>
        <taxon>Gloniaceae</taxon>
        <taxon>Glonium</taxon>
    </lineage>
</organism>
<keyword evidence="3" id="KW-1185">Reference proteome</keyword>
<dbReference type="InterPro" id="IPR004843">
    <property type="entry name" value="Calcineurin-like_PHP"/>
</dbReference>
<gene>
    <name evidence="2" type="ORF">AOQ84DRAFT_199234</name>
</gene>
<dbReference type="Proteomes" id="UP000250140">
    <property type="component" value="Unassembled WGS sequence"/>
</dbReference>
<evidence type="ECO:0000313" key="2">
    <source>
        <dbReference type="EMBL" id="OCL11153.1"/>
    </source>
</evidence>
<dbReference type="PANTHER" id="PTHR37844">
    <property type="entry name" value="SER/THR PROTEIN PHOSPHATASE SUPERFAMILY (AFU_ORTHOLOGUE AFUA_1G14840)"/>
    <property type="match status" value="1"/>
</dbReference>
<feature type="domain" description="Calcineurin-like phosphoesterase" evidence="1">
    <location>
        <begin position="18"/>
        <end position="240"/>
    </location>
</feature>
<dbReference type="OrthoDB" id="550558at2759"/>